<evidence type="ECO:0000256" key="1">
    <source>
        <dbReference type="ARBA" id="ARBA00008383"/>
    </source>
</evidence>
<organism evidence="2 3">
    <name type="scientific">Serendipita indica (strain DSM 11827)</name>
    <name type="common">Root endophyte fungus</name>
    <name type="synonym">Piriformospora indica</name>
    <dbReference type="NCBI Taxonomy" id="1109443"/>
    <lineage>
        <taxon>Eukaryota</taxon>
        <taxon>Fungi</taxon>
        <taxon>Dikarya</taxon>
        <taxon>Basidiomycota</taxon>
        <taxon>Agaricomycotina</taxon>
        <taxon>Agaricomycetes</taxon>
        <taxon>Sebacinales</taxon>
        <taxon>Serendipitaceae</taxon>
        <taxon>Serendipita</taxon>
    </lineage>
</organism>
<dbReference type="PANTHER" id="PTHR48228">
    <property type="entry name" value="SUCCINYL-COA--D-CITRAMALATE COA-TRANSFERASE"/>
    <property type="match status" value="1"/>
</dbReference>
<dbReference type="InParanoid" id="G4TH09"/>
<evidence type="ECO:0000313" key="3">
    <source>
        <dbReference type="Proteomes" id="UP000007148"/>
    </source>
</evidence>
<dbReference type="Proteomes" id="UP000007148">
    <property type="component" value="Unassembled WGS sequence"/>
</dbReference>
<dbReference type="PANTHER" id="PTHR48228:SF4">
    <property type="entry name" value="BLR3030 PROTEIN"/>
    <property type="match status" value="1"/>
</dbReference>
<dbReference type="OrthoDB" id="2308815at2759"/>
<name>G4TH09_SERID</name>
<dbReference type="EMBL" id="CAFZ01000088">
    <property type="protein sequence ID" value="CCA70605.1"/>
    <property type="molecule type" value="Genomic_DNA"/>
</dbReference>
<dbReference type="HOGENOM" id="CLU_021588_0_0_1"/>
<dbReference type="SUPFAM" id="SSF89796">
    <property type="entry name" value="CoA-transferase family III (CaiB/BaiF)"/>
    <property type="match status" value="2"/>
</dbReference>
<comment type="caution">
    <text evidence="2">The sequence shown here is derived from an EMBL/GenBank/DDBJ whole genome shotgun (WGS) entry which is preliminary data.</text>
</comment>
<dbReference type="InterPro" id="IPR003673">
    <property type="entry name" value="CoA-Trfase_fam_III"/>
</dbReference>
<evidence type="ECO:0000313" key="2">
    <source>
        <dbReference type="EMBL" id="CCA70605.1"/>
    </source>
</evidence>
<dbReference type="InterPro" id="IPR050509">
    <property type="entry name" value="CoA-transferase_III"/>
</dbReference>
<accession>G4TH09</accession>
<keyword evidence="3" id="KW-1185">Reference proteome</keyword>
<gene>
    <name evidence="2" type="ORF">PIIN_04542</name>
</gene>
<dbReference type="AlphaFoldDB" id="G4TH09"/>
<dbReference type="STRING" id="1109443.G4TH09"/>
<dbReference type="InterPro" id="IPR023606">
    <property type="entry name" value="CoA-Trfase_III_dom_1_sf"/>
</dbReference>
<dbReference type="eggNOG" id="KOG3957">
    <property type="taxonomic scope" value="Eukaryota"/>
</dbReference>
<protein>
    <submittedName>
        <fullName evidence="2">WGS project CAFZ00000000 data, contig PIRI_contig_0093</fullName>
    </submittedName>
</protein>
<dbReference type="Pfam" id="PF02515">
    <property type="entry name" value="CoA_transf_3"/>
    <property type="match status" value="1"/>
</dbReference>
<dbReference type="GO" id="GO:0003824">
    <property type="term" value="F:catalytic activity"/>
    <property type="evidence" value="ECO:0007669"/>
    <property type="project" value="InterPro"/>
</dbReference>
<sequence>MDDQPPTEVWDDLAGLYPTRDGHVRIHTNFPHHRKGILHLLDIANPTRAVVANALLEKDALTFEEEATKAGMCVAAVRTFDEWDRHPQAQTLRARLPIELVKIGDAPVRRFSGHNSNRVMPLDGVRVLELTRVLAGPIAGRSLARFGADVLWITSPNLPSIPVVDIDTSRGKRAAQLDLNSDHGVESLQHLVDGCDVFLQSYRPGSLARRGFDPASLAKRRPGIVVANLRGYGCDGPWAEKRAFDSLVQAATGFNAAEGAAWECHSQRSSHDQRPIRTLPVQCLDHAAGHLLAFGITAALCRTMQEGGSWEVRVSLAGVGEFLRNLGQLDDELAFKGRDIPKKMSPPDPEIMDMLTPYYIRERHSETDSPSSPKPIRERTLMALEPAASLALSSSHKSTARQVPGSLDCDLPTWL</sequence>
<proteinExistence type="inferred from homology"/>
<comment type="similarity">
    <text evidence="1">Belongs to the CoA-transferase III family.</text>
</comment>
<dbReference type="Gene3D" id="3.40.50.10540">
    <property type="entry name" value="Crotonobetainyl-coa:carnitine coa-transferase, domain 1"/>
    <property type="match status" value="1"/>
</dbReference>
<reference evidence="2 3" key="1">
    <citation type="journal article" date="2011" name="PLoS Pathog.">
        <title>Endophytic Life Strategies Decoded by Genome and Transcriptome Analyses of the Mutualistic Root Symbiont Piriformospora indica.</title>
        <authorList>
            <person name="Zuccaro A."/>
            <person name="Lahrmann U."/>
            <person name="Guldener U."/>
            <person name="Langen G."/>
            <person name="Pfiffi S."/>
            <person name="Biedenkopf D."/>
            <person name="Wong P."/>
            <person name="Samans B."/>
            <person name="Grimm C."/>
            <person name="Basiewicz M."/>
            <person name="Murat C."/>
            <person name="Martin F."/>
            <person name="Kogel K.H."/>
        </authorList>
    </citation>
    <scope>NUCLEOTIDE SEQUENCE [LARGE SCALE GENOMIC DNA]</scope>
    <source>
        <strain evidence="2 3">DSM 11827</strain>
    </source>
</reference>
<dbReference type="OMA" id="RFWRTAD"/>